<dbReference type="OrthoDB" id="2013972at2759"/>
<evidence type="ECO:0000313" key="2">
    <source>
        <dbReference type="Proteomes" id="UP000014074"/>
    </source>
</evidence>
<keyword evidence="1" id="KW-0808">Transferase</keyword>
<dbReference type="InterPro" id="IPR029063">
    <property type="entry name" value="SAM-dependent_MTases_sf"/>
</dbReference>
<dbReference type="HOGENOM" id="CLU_010595_2_4_1"/>
<keyword evidence="2" id="KW-1185">Reference proteome</keyword>
<protein>
    <submittedName>
        <fullName evidence="1">Putative methyltransferase domain-containing protein</fullName>
    </submittedName>
</protein>
<keyword evidence="1" id="KW-0489">Methyltransferase</keyword>
<organism evidence="1 2">
    <name type="scientific">Phaeoacremonium minimum (strain UCR-PA7)</name>
    <name type="common">Esca disease fungus</name>
    <name type="synonym">Togninia minima</name>
    <dbReference type="NCBI Taxonomy" id="1286976"/>
    <lineage>
        <taxon>Eukaryota</taxon>
        <taxon>Fungi</taxon>
        <taxon>Dikarya</taxon>
        <taxon>Ascomycota</taxon>
        <taxon>Pezizomycotina</taxon>
        <taxon>Sordariomycetes</taxon>
        <taxon>Sordariomycetidae</taxon>
        <taxon>Togniniales</taxon>
        <taxon>Togniniaceae</taxon>
        <taxon>Phaeoacremonium</taxon>
    </lineage>
</organism>
<evidence type="ECO:0000313" key="1">
    <source>
        <dbReference type="EMBL" id="EON97447.1"/>
    </source>
</evidence>
<dbReference type="RefSeq" id="XP_007917587.1">
    <property type="nucleotide sequence ID" value="XM_007919396.1"/>
</dbReference>
<accession>R8BDS7</accession>
<dbReference type="Proteomes" id="UP000014074">
    <property type="component" value="Unassembled WGS sequence"/>
</dbReference>
<dbReference type="GO" id="GO:0032259">
    <property type="term" value="P:methylation"/>
    <property type="evidence" value="ECO:0007669"/>
    <property type="project" value="UniProtKB-KW"/>
</dbReference>
<reference evidence="2" key="1">
    <citation type="journal article" date="2013" name="Genome Announc.">
        <title>Draft genome sequence of the ascomycete Phaeoacremonium aleophilum strain UCR-PA7, a causal agent of the esca disease complex in grapevines.</title>
        <authorList>
            <person name="Blanco-Ulate B."/>
            <person name="Rolshausen P."/>
            <person name="Cantu D."/>
        </authorList>
    </citation>
    <scope>NUCLEOTIDE SEQUENCE [LARGE SCALE GENOMIC DNA]</scope>
    <source>
        <strain evidence="2">UCR-PA7</strain>
    </source>
</reference>
<gene>
    <name evidence="1" type="ORF">UCRPA7_6861</name>
</gene>
<dbReference type="GeneID" id="19327561"/>
<proteinExistence type="predicted"/>
<dbReference type="SUPFAM" id="SSF53335">
    <property type="entry name" value="S-adenosyl-L-methionine-dependent methyltransferases"/>
    <property type="match status" value="1"/>
</dbReference>
<sequence length="125" mass="14614">MPENGPLKRWSDLMVEAGEKSGFSLTTCGQAADMMQNAGFVDIGRIPFKWPINQWPREPKWKEVGQCTEHNFHHGVETMMLALFTRFMGWTREEVVEFSNAVKQEFHDVRKHAYFDLYVTYGRKP</sequence>
<dbReference type="AlphaFoldDB" id="R8BDS7"/>
<dbReference type="GO" id="GO:0008168">
    <property type="term" value="F:methyltransferase activity"/>
    <property type="evidence" value="ECO:0007669"/>
    <property type="project" value="UniProtKB-KW"/>
</dbReference>
<name>R8BDS7_PHAM7</name>
<dbReference type="KEGG" id="tmn:UCRPA7_6861"/>
<dbReference type="EMBL" id="KB933264">
    <property type="protein sequence ID" value="EON97447.1"/>
    <property type="molecule type" value="Genomic_DNA"/>
</dbReference>